<evidence type="ECO:0000313" key="3">
    <source>
        <dbReference type="WBParaSite" id="PSU_v2.g7038.t1"/>
    </source>
</evidence>
<evidence type="ECO:0000313" key="2">
    <source>
        <dbReference type="Proteomes" id="UP000887577"/>
    </source>
</evidence>
<dbReference type="GO" id="GO:0006414">
    <property type="term" value="P:translational elongation"/>
    <property type="evidence" value="ECO:0007669"/>
    <property type="project" value="TreeGrafter"/>
</dbReference>
<dbReference type="GO" id="GO:0005634">
    <property type="term" value="C:nucleus"/>
    <property type="evidence" value="ECO:0007669"/>
    <property type="project" value="TreeGrafter"/>
</dbReference>
<dbReference type="PANTHER" id="PTHR43986">
    <property type="entry name" value="ELONGATION FACTOR 1-GAMMA"/>
    <property type="match status" value="1"/>
</dbReference>
<evidence type="ECO:0000259" key="1">
    <source>
        <dbReference type="Pfam" id="PF00043"/>
    </source>
</evidence>
<feature type="domain" description="Glutathione S-transferase C-terminal" evidence="1">
    <location>
        <begin position="84"/>
        <end position="142"/>
    </location>
</feature>
<accession>A0A914Z4Y9</accession>
<dbReference type="Proteomes" id="UP000887577">
    <property type="component" value="Unplaced"/>
</dbReference>
<proteinExistence type="predicted"/>
<dbReference type="AlphaFoldDB" id="A0A914Z4Y9"/>
<organism evidence="2 3">
    <name type="scientific">Panagrolaimus superbus</name>
    <dbReference type="NCBI Taxonomy" id="310955"/>
    <lineage>
        <taxon>Eukaryota</taxon>
        <taxon>Metazoa</taxon>
        <taxon>Ecdysozoa</taxon>
        <taxon>Nematoda</taxon>
        <taxon>Chromadorea</taxon>
        <taxon>Rhabditida</taxon>
        <taxon>Tylenchina</taxon>
        <taxon>Panagrolaimomorpha</taxon>
        <taxon>Panagrolaimoidea</taxon>
        <taxon>Panagrolaimidae</taxon>
        <taxon>Panagrolaimus</taxon>
    </lineage>
</organism>
<reference evidence="3" key="1">
    <citation type="submission" date="2022-11" db="UniProtKB">
        <authorList>
            <consortium name="WormBaseParasite"/>
        </authorList>
    </citation>
    <scope>IDENTIFICATION</scope>
</reference>
<dbReference type="InterPro" id="IPR004046">
    <property type="entry name" value="GST_C"/>
</dbReference>
<sequence length="143" mass="15558">MTKATIYGNANSFRVQKALVAAKLGGHVVSVAGAHAPEKKFPTHVLPALEEGSVHLAGETAIAAHFLGTSFTPEILQWVFYGEHRLQADVLAYVLPSVSAAKLDQRSIESARQELFAKLQEFNNTLQTRTFLAGERFSYADAT</sequence>
<dbReference type="InterPro" id="IPR050802">
    <property type="entry name" value="EF-GSTs"/>
</dbReference>
<dbReference type="Pfam" id="PF00043">
    <property type="entry name" value="GST_C"/>
    <property type="match status" value="1"/>
</dbReference>
<dbReference type="GO" id="GO:0005737">
    <property type="term" value="C:cytoplasm"/>
    <property type="evidence" value="ECO:0007669"/>
    <property type="project" value="TreeGrafter"/>
</dbReference>
<dbReference type="InterPro" id="IPR036282">
    <property type="entry name" value="Glutathione-S-Trfase_C_sf"/>
</dbReference>
<dbReference type="Gene3D" id="1.20.1050.10">
    <property type="match status" value="1"/>
</dbReference>
<keyword evidence="2" id="KW-1185">Reference proteome</keyword>
<name>A0A914Z4Y9_9BILA</name>
<dbReference type="WBParaSite" id="PSU_v2.g7038.t1">
    <property type="protein sequence ID" value="PSU_v2.g7038.t1"/>
    <property type="gene ID" value="PSU_v2.g7038"/>
</dbReference>
<dbReference type="PANTHER" id="PTHR43986:SF1">
    <property type="entry name" value="ELONGATION FACTOR 1-GAMMA"/>
    <property type="match status" value="1"/>
</dbReference>
<dbReference type="SUPFAM" id="SSF47616">
    <property type="entry name" value="GST C-terminal domain-like"/>
    <property type="match status" value="1"/>
</dbReference>
<protein>
    <submittedName>
        <fullName evidence="3">Glutathione S-transferase C-terminal domain-containing protein</fullName>
    </submittedName>
</protein>